<feature type="region of interest" description="Disordered" evidence="1">
    <location>
        <begin position="1"/>
        <end position="49"/>
    </location>
</feature>
<protein>
    <submittedName>
        <fullName evidence="2">Uncharacterized protein</fullName>
    </submittedName>
</protein>
<feature type="non-terminal residue" evidence="2">
    <location>
        <position position="1"/>
    </location>
</feature>
<sequence length="49" mass="5098">KTLPPPVRPSSSSTSPRARTALFSPPAPTTPPPSPPSPPSPRPRPRTCS</sequence>
<organism evidence="2 3">
    <name type="scientific">Verticillium longisporum</name>
    <name type="common">Verticillium dahliae var. longisporum</name>
    <dbReference type="NCBI Taxonomy" id="100787"/>
    <lineage>
        <taxon>Eukaryota</taxon>
        <taxon>Fungi</taxon>
        <taxon>Dikarya</taxon>
        <taxon>Ascomycota</taxon>
        <taxon>Pezizomycotina</taxon>
        <taxon>Sordariomycetes</taxon>
        <taxon>Hypocreomycetidae</taxon>
        <taxon>Glomerellales</taxon>
        <taxon>Plectosphaerellaceae</taxon>
        <taxon>Verticillium</taxon>
    </lineage>
</organism>
<accession>A0A0G4MID7</accession>
<dbReference type="AlphaFoldDB" id="A0A0G4MID7"/>
<reference evidence="2 3" key="1">
    <citation type="submission" date="2015-05" db="EMBL/GenBank/DDBJ databases">
        <authorList>
            <person name="Wang D.B."/>
            <person name="Wang M."/>
        </authorList>
    </citation>
    <scope>NUCLEOTIDE SEQUENCE [LARGE SCALE GENOMIC DNA]</scope>
    <source>
        <strain evidence="2">VL1</strain>
    </source>
</reference>
<dbReference type="Proteomes" id="UP000044602">
    <property type="component" value="Unassembled WGS sequence"/>
</dbReference>
<feature type="compositionally biased region" description="Pro residues" evidence="1">
    <location>
        <begin position="25"/>
        <end position="42"/>
    </location>
</feature>
<dbReference type="EMBL" id="CVQH01022768">
    <property type="protein sequence ID" value="CRK34014.1"/>
    <property type="molecule type" value="Genomic_DNA"/>
</dbReference>
<proteinExistence type="predicted"/>
<evidence type="ECO:0000313" key="3">
    <source>
        <dbReference type="Proteomes" id="UP000044602"/>
    </source>
</evidence>
<evidence type="ECO:0000313" key="2">
    <source>
        <dbReference type="EMBL" id="CRK34014.1"/>
    </source>
</evidence>
<name>A0A0G4MID7_VERLO</name>
<feature type="compositionally biased region" description="Low complexity" evidence="1">
    <location>
        <begin position="9"/>
        <end position="21"/>
    </location>
</feature>
<keyword evidence="3" id="KW-1185">Reference proteome</keyword>
<gene>
    <name evidence="2" type="ORF">BN1708_019366</name>
</gene>
<evidence type="ECO:0000256" key="1">
    <source>
        <dbReference type="SAM" id="MobiDB-lite"/>
    </source>
</evidence>